<reference evidence="3" key="1">
    <citation type="submission" date="2023-07" db="EMBL/GenBank/DDBJ databases">
        <title>Novel Mycoplasma species identified in domestic and wild animals.</title>
        <authorList>
            <person name="Volokhov D.V."/>
            <person name="Furtak V.A."/>
            <person name="Zagorodnyaya T.A."/>
        </authorList>
    </citation>
    <scope>NUCLEOTIDE SEQUENCE [LARGE SCALE GENOMIC DNA]</scope>
    <source>
        <strain evidence="3">92-19</strain>
    </source>
</reference>
<dbReference type="RefSeq" id="WP_262096047.1">
    <property type="nucleotide sequence ID" value="NZ_JAOEGN010000005.1"/>
</dbReference>
<evidence type="ECO:0000259" key="1">
    <source>
        <dbReference type="Pfam" id="PF08818"/>
    </source>
</evidence>
<dbReference type="Proteomes" id="UP001209076">
    <property type="component" value="Unassembled WGS sequence"/>
</dbReference>
<proteinExistence type="predicted"/>
<evidence type="ECO:0000313" key="3">
    <source>
        <dbReference type="Proteomes" id="UP001209076"/>
    </source>
</evidence>
<gene>
    <name evidence="2" type="ORF">N7603_03900</name>
</gene>
<name>A0ABT2PWT5_9MOLU</name>
<keyword evidence="3" id="KW-1185">Reference proteome</keyword>
<dbReference type="EMBL" id="JAOEGN010000005">
    <property type="protein sequence ID" value="MCU0104794.1"/>
    <property type="molecule type" value="Genomic_DNA"/>
</dbReference>
<dbReference type="Pfam" id="PF08818">
    <property type="entry name" value="DUF1801"/>
    <property type="match status" value="1"/>
</dbReference>
<accession>A0ABT2PWT5</accession>
<comment type="caution">
    <text evidence="2">The sequence shown here is derived from an EMBL/GenBank/DDBJ whole genome shotgun (WGS) entry which is preliminary data.</text>
</comment>
<dbReference type="InterPro" id="IPR014922">
    <property type="entry name" value="YdhG-like"/>
</dbReference>
<organism evidence="2 3">
    <name type="scientific">Paracholeplasma vituli</name>
    <dbReference type="NCBI Taxonomy" id="69473"/>
    <lineage>
        <taxon>Bacteria</taxon>
        <taxon>Bacillati</taxon>
        <taxon>Mycoplasmatota</taxon>
        <taxon>Mollicutes</taxon>
        <taxon>Acholeplasmatales</taxon>
        <taxon>Acholeplasmataceae</taxon>
        <taxon>Paracholeplasma</taxon>
    </lineage>
</organism>
<evidence type="ECO:0000313" key="2">
    <source>
        <dbReference type="EMBL" id="MCU0104794.1"/>
    </source>
</evidence>
<protein>
    <submittedName>
        <fullName evidence="2">DUF1801 domain-containing protein</fullName>
    </submittedName>
</protein>
<sequence length="135" mass="15457">MNITNVDVRNYIDSLDPKRKPDVLYLIDLMSEITGLKPKLWGTIVGFGKLHYQYKTGHSGDMPIIGLASRKQAITLYLSFEINQYEELSHLGKVTYGKSCLYIKTLKDVDLDVLRSLIIKTTEDALKMDFITRIE</sequence>
<feature type="domain" description="YdhG-like" evidence="1">
    <location>
        <begin position="20"/>
        <end position="118"/>
    </location>
</feature>